<accession>X1T3K0</accession>
<dbReference type="Gene3D" id="3.40.50.300">
    <property type="entry name" value="P-loop containing nucleotide triphosphate hydrolases"/>
    <property type="match status" value="1"/>
</dbReference>
<protein>
    <recommendedName>
        <fullName evidence="1">ATPase AAA-type core domain-containing protein</fullName>
    </recommendedName>
</protein>
<gene>
    <name evidence="2" type="ORF">S12H4_39379</name>
</gene>
<dbReference type="Pfam" id="PF13304">
    <property type="entry name" value="AAA_21"/>
    <property type="match status" value="1"/>
</dbReference>
<feature type="non-terminal residue" evidence="2">
    <location>
        <position position="1"/>
    </location>
</feature>
<dbReference type="SUPFAM" id="SSF52540">
    <property type="entry name" value="P-loop containing nucleoside triphosphate hydrolases"/>
    <property type="match status" value="1"/>
</dbReference>
<comment type="caution">
    <text evidence="2">The sequence shown here is derived from an EMBL/GenBank/DDBJ whole genome shotgun (WGS) entry which is preliminary data.</text>
</comment>
<organism evidence="2">
    <name type="scientific">marine sediment metagenome</name>
    <dbReference type="NCBI Taxonomy" id="412755"/>
    <lineage>
        <taxon>unclassified sequences</taxon>
        <taxon>metagenomes</taxon>
        <taxon>ecological metagenomes</taxon>
    </lineage>
</organism>
<dbReference type="InterPro" id="IPR027417">
    <property type="entry name" value="P-loop_NTPase"/>
</dbReference>
<dbReference type="InterPro" id="IPR051396">
    <property type="entry name" value="Bact_Antivir_Def_Nuclease"/>
</dbReference>
<feature type="non-terminal residue" evidence="2">
    <location>
        <position position="264"/>
    </location>
</feature>
<feature type="domain" description="ATPase AAA-type core" evidence="1">
    <location>
        <begin position="18"/>
        <end position="64"/>
    </location>
</feature>
<name>X1T3K0_9ZZZZ</name>
<dbReference type="PANTHER" id="PTHR43581">
    <property type="entry name" value="ATP/GTP PHOSPHATASE"/>
    <property type="match status" value="1"/>
</dbReference>
<dbReference type="InterPro" id="IPR003959">
    <property type="entry name" value="ATPase_AAA_core"/>
</dbReference>
<reference evidence="2" key="1">
    <citation type="journal article" date="2014" name="Front. Microbiol.">
        <title>High frequency of phylogenetically diverse reductive dehalogenase-homologous genes in deep subseafloor sedimentary metagenomes.</title>
        <authorList>
            <person name="Kawai M."/>
            <person name="Futagami T."/>
            <person name="Toyoda A."/>
            <person name="Takaki Y."/>
            <person name="Nishi S."/>
            <person name="Hori S."/>
            <person name="Arai W."/>
            <person name="Tsubouchi T."/>
            <person name="Morono Y."/>
            <person name="Uchiyama I."/>
            <person name="Ito T."/>
            <person name="Fujiyama A."/>
            <person name="Inagaki F."/>
            <person name="Takami H."/>
        </authorList>
    </citation>
    <scope>NUCLEOTIDE SEQUENCE</scope>
    <source>
        <strain evidence="2">Expedition CK06-06</strain>
    </source>
</reference>
<dbReference type="AlphaFoldDB" id="X1T3K0"/>
<dbReference type="PANTHER" id="PTHR43581:SF4">
    <property type="entry name" value="ATP_GTP PHOSPHATASE"/>
    <property type="match status" value="1"/>
</dbReference>
<evidence type="ECO:0000259" key="1">
    <source>
        <dbReference type="Pfam" id="PF13304"/>
    </source>
</evidence>
<evidence type="ECO:0000313" key="2">
    <source>
        <dbReference type="EMBL" id="GAI99803.1"/>
    </source>
</evidence>
<dbReference type="EMBL" id="BARW01023796">
    <property type="protein sequence ID" value="GAI99803.1"/>
    <property type="molecule type" value="Genomic_DNA"/>
</dbReference>
<proteinExistence type="predicted"/>
<sequence length="264" mass="30890">SFGTGIHELIIICKVLALSEKSIVLIEEPEIHLHPHLQRKFINLLINKNDNIYFITTHSNVFLDFNQNISIYHVTHNRSETSVSHVNSDKKCYSILEDLGYKASDLLQTNGIIWVEGPSDRIYLKRWIKLLRKDFIEGIHYTIMFYGGRLLNHVSMECQQFLTDEFISLLRINKNAMIIIDSDKIYPEDQINETKKRIENETEEGNCWITEGREIENYLTENTMNKWLKGKYSDIPESEIKFKGNKKKKLGEIIANSNKEIKIK</sequence>